<dbReference type="InterPro" id="IPR040976">
    <property type="entry name" value="Pkinase_fungal"/>
</dbReference>
<dbReference type="Gene3D" id="1.10.510.10">
    <property type="entry name" value="Transferase(Phosphotransferase) domain 1"/>
    <property type="match status" value="1"/>
</dbReference>
<dbReference type="InterPro" id="IPR011009">
    <property type="entry name" value="Kinase-like_dom_sf"/>
</dbReference>
<evidence type="ECO:0000313" key="2">
    <source>
        <dbReference type="EMBL" id="THH29943.1"/>
    </source>
</evidence>
<comment type="caution">
    <text evidence="2">The sequence shown here is derived from an EMBL/GenBank/DDBJ whole genome shotgun (WGS) entry which is preliminary data.</text>
</comment>
<dbReference type="AlphaFoldDB" id="A0A4V3XIN8"/>
<evidence type="ECO:0000313" key="3">
    <source>
        <dbReference type="Proteomes" id="UP000308730"/>
    </source>
</evidence>
<protein>
    <recommendedName>
        <fullName evidence="1">Fungal-type protein kinase domain-containing protein</fullName>
    </recommendedName>
</protein>
<proteinExistence type="predicted"/>
<gene>
    <name evidence="2" type="ORF">EUX98_g4233</name>
</gene>
<evidence type="ECO:0000259" key="1">
    <source>
        <dbReference type="Pfam" id="PF17667"/>
    </source>
</evidence>
<organism evidence="2 3">
    <name type="scientific">Antrodiella citrinella</name>
    <dbReference type="NCBI Taxonomy" id="2447956"/>
    <lineage>
        <taxon>Eukaryota</taxon>
        <taxon>Fungi</taxon>
        <taxon>Dikarya</taxon>
        <taxon>Basidiomycota</taxon>
        <taxon>Agaricomycotina</taxon>
        <taxon>Agaricomycetes</taxon>
        <taxon>Polyporales</taxon>
        <taxon>Steccherinaceae</taxon>
        <taxon>Antrodiella</taxon>
    </lineage>
</organism>
<dbReference type="Pfam" id="PF17667">
    <property type="entry name" value="Pkinase_fungal"/>
    <property type="match status" value="2"/>
</dbReference>
<dbReference type="PANTHER" id="PTHR38248:SF2">
    <property type="entry name" value="FUNK1 11"/>
    <property type="match status" value="1"/>
</dbReference>
<dbReference type="SUPFAM" id="SSF56112">
    <property type="entry name" value="Protein kinase-like (PK-like)"/>
    <property type="match status" value="1"/>
</dbReference>
<keyword evidence="3" id="KW-1185">Reference proteome</keyword>
<sequence length="623" mass="69500">MPDMPVLENLNITFPPHRPSSCAPSSSPSTNTSRCLASDDERLHAFLEDDLAAAHTLEVEDFFRVILGVSNTWVDAHNVSLKDLADGSEYRDTAARYHRSSASGPAFQDFVRKAGALLERKGLLQSAPTITVVDGISGTKRQEEFRGADLLAVVGEADLEHTFASVSLGEVKPPSATRCLGLDVQLANAAFSIMSYGSWTSRVLGAIVREEAIQLLYFDHSIIVQSEPFDITRQPMLFFTMLCGVGNFCRQKSRSSGPCIEFSSELEERQITLPGGSVLQLGEIIHQQPGLVGRATCVVRVTQTHRATPAADWSDKKLIAKISWPPKERTSEVDVIELARERAVETGELWVLDHLPAVLECQEWSAGENGLSARLAGCFGRWHTPRVLRMVVEEELTPLVQLRHPVELGIVINDAFRCYRWLYEKCTIAHHDISHSNVMFHVKDGVLKGVLNDFDMASVGLFRDALQGTPSSGTGTRLFMAIELLGSPPSPHYYRHDLESLMYVMLWHASRYIGNGVSPYERWGDPCIDLDVLEAYKIRFVHEETPLLSQGFEVLRPWIERLQTLLRRGFQARRVAKKEGVVEFDDETLGGVFTFETFWEACEEELKKVKMAVAGPTSMSARL</sequence>
<accession>A0A4V3XIN8</accession>
<name>A0A4V3XIN8_9APHY</name>
<dbReference type="Proteomes" id="UP000308730">
    <property type="component" value="Unassembled WGS sequence"/>
</dbReference>
<dbReference type="OrthoDB" id="5584477at2759"/>
<feature type="domain" description="Fungal-type protein kinase" evidence="1">
    <location>
        <begin position="389"/>
        <end position="507"/>
    </location>
</feature>
<dbReference type="PANTHER" id="PTHR38248">
    <property type="entry name" value="FUNK1 6"/>
    <property type="match status" value="1"/>
</dbReference>
<dbReference type="EMBL" id="SGPM01000100">
    <property type="protein sequence ID" value="THH29943.1"/>
    <property type="molecule type" value="Genomic_DNA"/>
</dbReference>
<feature type="domain" description="Fungal-type protein kinase" evidence="1">
    <location>
        <begin position="169"/>
        <end position="345"/>
    </location>
</feature>
<reference evidence="2 3" key="1">
    <citation type="submission" date="2019-02" db="EMBL/GenBank/DDBJ databases">
        <title>Genome sequencing of the rare red list fungi Antrodiella citrinella (Flaviporus citrinellus).</title>
        <authorList>
            <person name="Buettner E."/>
            <person name="Kellner H."/>
        </authorList>
    </citation>
    <scope>NUCLEOTIDE SEQUENCE [LARGE SCALE GENOMIC DNA]</scope>
    <source>
        <strain evidence="2 3">DSM 108506</strain>
    </source>
</reference>